<dbReference type="SUPFAM" id="SSF54984">
    <property type="entry name" value="eEF-1beta-like"/>
    <property type="match status" value="1"/>
</dbReference>
<keyword evidence="10" id="KW-1185">Reference proteome</keyword>
<name>A0A0H1R0D0_9EURY</name>
<feature type="domain" description="Translation elongation factor EF1B beta/delta subunit guanine nucleotide exchange" evidence="8">
    <location>
        <begin position="3"/>
        <end position="84"/>
    </location>
</feature>
<dbReference type="Pfam" id="PF00736">
    <property type="entry name" value="EF1_GNE"/>
    <property type="match status" value="1"/>
</dbReference>
<dbReference type="Proteomes" id="UP000035301">
    <property type="component" value="Unassembled WGS sequence"/>
</dbReference>
<evidence type="ECO:0000256" key="1">
    <source>
        <dbReference type="ARBA" id="ARBA00003815"/>
    </source>
</evidence>
<proteinExistence type="inferred from homology"/>
<dbReference type="NCBIfam" id="TIGR00489">
    <property type="entry name" value="aEF-1_beta"/>
    <property type="match status" value="1"/>
</dbReference>
<dbReference type="InterPro" id="IPR014717">
    <property type="entry name" value="Transl_elong_EF1B/ribsomal_bS6"/>
</dbReference>
<dbReference type="RefSeq" id="WP_048182845.1">
    <property type="nucleotide sequence ID" value="NZ_JXOJ01000002.1"/>
</dbReference>
<dbReference type="InterPro" id="IPR014038">
    <property type="entry name" value="EF1B_bsu/dsu_GNE"/>
</dbReference>
<dbReference type="PANTHER" id="PTHR39647:SF1">
    <property type="entry name" value="ELONGATION FACTOR 1-BETA"/>
    <property type="match status" value="1"/>
</dbReference>
<evidence type="ECO:0000256" key="5">
    <source>
        <dbReference type="ARBA" id="ARBA00022917"/>
    </source>
</evidence>
<organism evidence="9 10">
    <name type="scientific">Methanoculleus sediminis</name>
    <dbReference type="NCBI Taxonomy" id="1550566"/>
    <lineage>
        <taxon>Archaea</taxon>
        <taxon>Methanobacteriati</taxon>
        <taxon>Methanobacteriota</taxon>
        <taxon>Stenosarchaea group</taxon>
        <taxon>Methanomicrobia</taxon>
        <taxon>Methanomicrobiales</taxon>
        <taxon>Methanomicrobiaceae</taxon>
        <taxon>Methanoculleus</taxon>
    </lineage>
</organism>
<evidence type="ECO:0000259" key="8">
    <source>
        <dbReference type="SMART" id="SM00888"/>
    </source>
</evidence>
<dbReference type="SMART" id="SM00888">
    <property type="entry name" value="EF1_GNE"/>
    <property type="match status" value="1"/>
</dbReference>
<reference evidence="9 10" key="1">
    <citation type="journal article" date="2015" name="Int. J. Syst. Evol. Microbiol.">
        <title>Methanoculleus sediminis sp. nov., a methanogen from sediments near a submarine mud volcano.</title>
        <authorList>
            <person name="Chen S.C."/>
            <person name="Chen M.F."/>
            <person name="Lai M.C."/>
            <person name="Weng C.Y."/>
            <person name="Wu S.Y."/>
            <person name="Lin S."/>
            <person name="Yang T.F."/>
            <person name="Chen P.C."/>
        </authorList>
    </citation>
    <scope>NUCLEOTIDE SEQUENCE [LARGE SCALE GENOMIC DNA]</scope>
    <source>
        <strain evidence="9 10">S3Fa</strain>
    </source>
</reference>
<dbReference type="InterPro" id="IPR036219">
    <property type="entry name" value="eEF-1beta-like_sf"/>
</dbReference>
<comment type="function">
    <text evidence="1 7">Promotes the exchange of GDP for GTP in EF-1-alpha/GDP, thus allowing the regeneration of EF-1-alpha/GTP that could then be used to form the ternary complex EF-1-alpha/GTP/AAtRNA.</text>
</comment>
<protein>
    <recommendedName>
        <fullName evidence="3 7">Elongation factor 1-beta</fullName>
        <shortName evidence="7">EF-1-beta</shortName>
    </recommendedName>
    <alternativeName>
        <fullName evidence="6 7">aEF-1beta</fullName>
    </alternativeName>
</protein>
<dbReference type="Gene3D" id="3.30.70.60">
    <property type="match status" value="1"/>
</dbReference>
<evidence type="ECO:0000256" key="6">
    <source>
        <dbReference type="ARBA" id="ARBA00032274"/>
    </source>
</evidence>
<comment type="similarity">
    <text evidence="2 7">Belongs to the EF-1-beta/EF-1-delta family.</text>
</comment>
<dbReference type="PIRSF" id="PIRSF006521">
    <property type="entry name" value="Transl_elong_EF1B_B_arc"/>
    <property type="match status" value="1"/>
</dbReference>
<dbReference type="NCBIfam" id="NF001670">
    <property type="entry name" value="PRK00435.1"/>
    <property type="match status" value="1"/>
</dbReference>
<evidence type="ECO:0000313" key="10">
    <source>
        <dbReference type="Proteomes" id="UP000035301"/>
    </source>
</evidence>
<gene>
    <name evidence="9" type="primary">ef1B</name>
    <name evidence="7" type="synonym">ef1b</name>
    <name evidence="9" type="ORF">SZ63_06435</name>
</gene>
<dbReference type="PANTHER" id="PTHR39647">
    <property type="entry name" value="ELONGATION FACTOR 1-BETA"/>
    <property type="match status" value="1"/>
</dbReference>
<sequence length="84" mass="8605">MGNVAIIVKIMPESPEVDREALKAAVRAAVPVDDIQEEPIGFGLVALKAAVVVPDSAGAPDEVEAALQKIDGVASAEIVESTLV</sequence>
<accession>A0A0H1R0D0</accession>
<dbReference type="EMBL" id="JXOJ01000002">
    <property type="protein sequence ID" value="KLK88628.1"/>
    <property type="molecule type" value="Genomic_DNA"/>
</dbReference>
<evidence type="ECO:0000256" key="2">
    <source>
        <dbReference type="ARBA" id="ARBA00007411"/>
    </source>
</evidence>
<keyword evidence="4 7" id="KW-0251">Elongation factor</keyword>
<evidence type="ECO:0000313" key="9">
    <source>
        <dbReference type="EMBL" id="KLK88628.1"/>
    </source>
</evidence>
<evidence type="ECO:0000256" key="4">
    <source>
        <dbReference type="ARBA" id="ARBA00022768"/>
    </source>
</evidence>
<keyword evidence="5 7" id="KW-0648">Protein biosynthesis</keyword>
<dbReference type="PATRIC" id="fig|1550566.3.peg.1396"/>
<dbReference type="STRING" id="1550566.SZ63_06435"/>
<evidence type="ECO:0000256" key="7">
    <source>
        <dbReference type="HAMAP-Rule" id="MF_00043"/>
    </source>
</evidence>
<dbReference type="CDD" id="cd00292">
    <property type="entry name" value="EF1B"/>
    <property type="match status" value="1"/>
</dbReference>
<dbReference type="HAMAP" id="MF_00043">
    <property type="entry name" value="EF1_beta"/>
    <property type="match status" value="1"/>
</dbReference>
<evidence type="ECO:0000256" key="3">
    <source>
        <dbReference type="ARBA" id="ARBA00017600"/>
    </source>
</evidence>
<dbReference type="OrthoDB" id="84643at2157"/>
<dbReference type="InterPro" id="IPR004542">
    <property type="entry name" value="Transl_elong_EF1B_B_arc"/>
</dbReference>
<comment type="caution">
    <text evidence="9">The sequence shown here is derived from an EMBL/GenBank/DDBJ whole genome shotgun (WGS) entry which is preliminary data.</text>
</comment>
<dbReference type="AlphaFoldDB" id="A0A0H1R0D0"/>
<dbReference type="GO" id="GO:0003746">
    <property type="term" value="F:translation elongation factor activity"/>
    <property type="evidence" value="ECO:0007669"/>
    <property type="project" value="UniProtKB-UniRule"/>
</dbReference>